<keyword evidence="2" id="KW-1185">Reference proteome</keyword>
<organism evidence="1 2">
    <name type="scientific">Pseudocohnilembus persalinus</name>
    <name type="common">Ciliate</name>
    <dbReference type="NCBI Taxonomy" id="266149"/>
    <lineage>
        <taxon>Eukaryota</taxon>
        <taxon>Sar</taxon>
        <taxon>Alveolata</taxon>
        <taxon>Ciliophora</taxon>
        <taxon>Intramacronucleata</taxon>
        <taxon>Oligohymenophorea</taxon>
        <taxon>Scuticociliatia</taxon>
        <taxon>Philasterida</taxon>
        <taxon>Pseudocohnilembidae</taxon>
        <taxon>Pseudocohnilembus</taxon>
    </lineage>
</organism>
<dbReference type="Gene3D" id="1.20.920.60">
    <property type="match status" value="1"/>
</dbReference>
<accession>A0A0V0QG95</accession>
<evidence type="ECO:0000313" key="1">
    <source>
        <dbReference type="EMBL" id="KRX01265.1"/>
    </source>
</evidence>
<proteinExistence type="predicted"/>
<evidence type="ECO:0000313" key="2">
    <source>
        <dbReference type="Proteomes" id="UP000054937"/>
    </source>
</evidence>
<dbReference type="EMBL" id="LDAU01000171">
    <property type="protein sequence ID" value="KRX01265.1"/>
    <property type="molecule type" value="Genomic_DNA"/>
</dbReference>
<name>A0A0V0QG95_PSEPJ</name>
<comment type="caution">
    <text evidence="1">The sequence shown here is derived from an EMBL/GenBank/DDBJ whole genome shotgun (WGS) entry which is preliminary data.</text>
</comment>
<dbReference type="AlphaFoldDB" id="A0A0V0QG95"/>
<reference evidence="1 2" key="1">
    <citation type="journal article" date="2015" name="Sci. Rep.">
        <title>Genome of the facultative scuticociliatosis pathogen Pseudocohnilembus persalinus provides insight into its virulence through horizontal gene transfer.</title>
        <authorList>
            <person name="Xiong J."/>
            <person name="Wang G."/>
            <person name="Cheng J."/>
            <person name="Tian M."/>
            <person name="Pan X."/>
            <person name="Warren A."/>
            <person name="Jiang C."/>
            <person name="Yuan D."/>
            <person name="Miao W."/>
        </authorList>
    </citation>
    <scope>NUCLEOTIDE SEQUENCE [LARGE SCALE GENOMIC DNA]</scope>
    <source>
        <strain evidence="1">36N120E</strain>
    </source>
</reference>
<protein>
    <submittedName>
        <fullName evidence="1">Uncharacterized protein</fullName>
    </submittedName>
</protein>
<sequence length="217" mass="26663">MRDGIYKEYQYWKSLKKFMIKNDFYKMISEIEVETIQTHHYRKLEDIVLDERFSLEIAKQLSQSFYKLAQWTIVLQKDGYDFWKDKVKETMQEHDISFLQDQHKQSVQDQQQQFSYYQQSFDKSLQIDGQEQEFFLKQQIYQNLKEEDKIQQQQNQQQHQCGQYDQYNSYEDVQQQNQKYNYNKMDQQQLLEKITIDQGQSEQNNQIGNNYNDEDVL</sequence>
<dbReference type="InParanoid" id="A0A0V0QG95"/>
<gene>
    <name evidence="1" type="ORF">PPERSA_11712</name>
</gene>
<dbReference type="Proteomes" id="UP000054937">
    <property type="component" value="Unassembled WGS sequence"/>
</dbReference>